<feature type="site" description="Electron transfer via tryptophanyl radical" evidence="6">
    <location>
        <position position="340"/>
    </location>
</feature>
<dbReference type="PRINTS" id="PR00147">
    <property type="entry name" value="DNAPHOTLYASE"/>
</dbReference>
<dbReference type="InterPro" id="IPR005101">
    <property type="entry name" value="Cryptochr/Photolyase_FAD-bd"/>
</dbReference>
<evidence type="ECO:0000313" key="9">
    <source>
        <dbReference type="EMBL" id="EAZ80858.1"/>
    </source>
</evidence>
<dbReference type="OrthoDB" id="9772484at2"/>
<dbReference type="Gene3D" id="1.10.579.10">
    <property type="entry name" value="DNA Cyclobutane Dipyrimidine Photolyase, subunit A, domain 3"/>
    <property type="match status" value="1"/>
</dbReference>
<gene>
    <name evidence="9" type="ORF">ALPR1_17518</name>
</gene>
<dbReference type="GO" id="GO:0071949">
    <property type="term" value="F:FAD binding"/>
    <property type="evidence" value="ECO:0007669"/>
    <property type="project" value="TreeGrafter"/>
</dbReference>
<dbReference type="GO" id="GO:0006139">
    <property type="term" value="P:nucleobase-containing compound metabolic process"/>
    <property type="evidence" value="ECO:0007669"/>
    <property type="project" value="UniProtKB-ARBA"/>
</dbReference>
<dbReference type="PROSITE" id="PS00691">
    <property type="entry name" value="DNA_PHOTOLYASES_1_2"/>
    <property type="match status" value="1"/>
</dbReference>
<feature type="domain" description="Photolyase/cryptochrome alpha/beta" evidence="8">
    <location>
        <begin position="3"/>
        <end position="133"/>
    </location>
</feature>
<accession>A3HW85</accession>
<feature type="binding site" evidence="5">
    <location>
        <begin position="256"/>
        <end position="263"/>
    </location>
    <ligand>
        <name>FAD</name>
        <dbReference type="ChEBI" id="CHEBI:57692"/>
    </ligand>
</feature>
<dbReference type="PROSITE" id="PS00394">
    <property type="entry name" value="DNA_PHOTOLYASES_1_1"/>
    <property type="match status" value="1"/>
</dbReference>
<keyword evidence="2 5" id="KW-0285">Flavoprotein</keyword>
<dbReference type="EMBL" id="CM001023">
    <property type="protein sequence ID" value="EAZ80858.1"/>
    <property type="molecule type" value="Genomic_DNA"/>
</dbReference>
<evidence type="ECO:0000256" key="6">
    <source>
        <dbReference type="PIRSR" id="PIRSR602081-2"/>
    </source>
</evidence>
<reference evidence="9 10" key="1">
    <citation type="journal article" date="2011" name="J. Bacteriol.">
        <title>Complete genome sequence of Algoriphagus sp. PR1, bacterial prey of a colony-forming choanoflagellate.</title>
        <authorList>
            <person name="Alegado R.A."/>
            <person name="Ferriera S."/>
            <person name="Nusbaum C."/>
            <person name="Young S.K."/>
            <person name="Zeng Q."/>
            <person name="Imamovic A."/>
            <person name="Fairclough S.R."/>
            <person name="King N."/>
        </authorList>
    </citation>
    <scope>NUCLEOTIDE SEQUENCE [LARGE SCALE GENOMIC DNA]</scope>
    <source>
        <strain evidence="9 10">PR1</strain>
    </source>
</reference>
<dbReference type="eggNOG" id="COG0415">
    <property type="taxonomic scope" value="Bacteria"/>
</dbReference>
<dbReference type="SUPFAM" id="SSF52425">
    <property type="entry name" value="Cryptochrome/photolyase, N-terminal domain"/>
    <property type="match status" value="1"/>
</dbReference>
<dbReference type="GO" id="GO:0009416">
    <property type="term" value="P:response to light stimulus"/>
    <property type="evidence" value="ECO:0007669"/>
    <property type="project" value="TreeGrafter"/>
</dbReference>
<feature type="binding site" evidence="5">
    <location>
        <position position="253"/>
    </location>
    <ligand>
        <name>FAD</name>
        <dbReference type="ChEBI" id="CHEBI:57692"/>
    </ligand>
</feature>
<keyword evidence="3 5" id="KW-0274">FAD</keyword>
<feature type="site" description="Electron transfer via tryptophanyl radical" evidence="6">
    <location>
        <position position="287"/>
    </location>
</feature>
<dbReference type="GO" id="GO:0003677">
    <property type="term" value="F:DNA binding"/>
    <property type="evidence" value="ECO:0007669"/>
    <property type="project" value="TreeGrafter"/>
</dbReference>
<comment type="cofactor">
    <cofactor evidence="1">
        <name>(6R)-5,10-methylene-5,6,7,8-tetrahydrofolate</name>
        <dbReference type="ChEBI" id="CHEBI:15636"/>
    </cofactor>
</comment>
<evidence type="ECO:0000256" key="2">
    <source>
        <dbReference type="ARBA" id="ARBA00022630"/>
    </source>
</evidence>
<evidence type="ECO:0000313" key="10">
    <source>
        <dbReference type="Proteomes" id="UP000003919"/>
    </source>
</evidence>
<dbReference type="InterPro" id="IPR006050">
    <property type="entry name" value="DNA_photolyase_N"/>
</dbReference>
<keyword evidence="10" id="KW-1185">Reference proteome</keyword>
<feature type="site" description="Electron transfer via tryptophanyl radical" evidence="6">
    <location>
        <position position="363"/>
    </location>
</feature>
<dbReference type="InterPro" id="IPR036134">
    <property type="entry name" value="Crypto/Photolyase_FAD-like_sf"/>
</dbReference>
<comment type="similarity">
    <text evidence="7">Belongs to the DNA photolyase family.</text>
</comment>
<dbReference type="STRING" id="388413.ALPR1_17518"/>
<feature type="binding site" evidence="5">
    <location>
        <begin position="353"/>
        <end position="355"/>
    </location>
    <ligand>
        <name>FAD</name>
        <dbReference type="ChEBI" id="CHEBI:57692"/>
    </ligand>
</feature>
<dbReference type="HOGENOM" id="CLU_010348_2_2_10"/>
<dbReference type="RefSeq" id="WP_008202450.1">
    <property type="nucleotide sequence ID" value="NZ_CM001023.1"/>
</dbReference>
<evidence type="ECO:0000256" key="3">
    <source>
        <dbReference type="ARBA" id="ARBA00022827"/>
    </source>
</evidence>
<dbReference type="InterPro" id="IPR002081">
    <property type="entry name" value="Cryptochrome/DNA_photolyase_1"/>
</dbReference>
<dbReference type="EMBL" id="AAXU02000001">
    <property type="protein sequence ID" value="EAZ80858.1"/>
    <property type="molecule type" value="Genomic_DNA"/>
</dbReference>
<dbReference type="PANTHER" id="PTHR11455:SF9">
    <property type="entry name" value="CRYPTOCHROME CIRCADIAN CLOCK 5 ISOFORM X1"/>
    <property type="match status" value="1"/>
</dbReference>
<evidence type="ECO:0000256" key="7">
    <source>
        <dbReference type="RuleBase" id="RU004182"/>
    </source>
</evidence>
<dbReference type="AlphaFoldDB" id="A3HW85"/>
<dbReference type="InterPro" id="IPR018394">
    <property type="entry name" value="DNA_photolyase_1_CS_C"/>
</dbReference>
<dbReference type="Gene3D" id="1.25.40.80">
    <property type="match status" value="1"/>
</dbReference>
<name>A3HW85_9BACT</name>
<dbReference type="InterPro" id="IPR036155">
    <property type="entry name" value="Crypto/Photolyase_N_sf"/>
</dbReference>
<dbReference type="PROSITE" id="PS51645">
    <property type="entry name" value="PHR_CRY_ALPHA_BETA"/>
    <property type="match status" value="1"/>
</dbReference>
<dbReference type="PANTHER" id="PTHR11455">
    <property type="entry name" value="CRYPTOCHROME"/>
    <property type="match status" value="1"/>
</dbReference>
<evidence type="ECO:0000256" key="1">
    <source>
        <dbReference type="ARBA" id="ARBA00001932"/>
    </source>
</evidence>
<dbReference type="Gene3D" id="3.40.50.620">
    <property type="entry name" value="HUPs"/>
    <property type="match status" value="1"/>
</dbReference>
<proteinExistence type="inferred from homology"/>
<dbReference type="GO" id="GO:0003904">
    <property type="term" value="F:deoxyribodipyrimidine photo-lyase activity"/>
    <property type="evidence" value="ECO:0007669"/>
    <property type="project" value="TreeGrafter"/>
</dbReference>
<evidence type="ECO:0000256" key="4">
    <source>
        <dbReference type="ARBA" id="ARBA00022991"/>
    </source>
</evidence>
<dbReference type="InterPro" id="IPR014729">
    <property type="entry name" value="Rossmann-like_a/b/a_fold"/>
</dbReference>
<sequence>MKKLSVFWFRRDLRLEDNTGLYYALQQETDVLPLFIFDRTILDDLEDKTDARVSFIHDQIQNLKEELEKKGSTLLVKYGTPEEVYQELIKKFEIQAIYTNRDYEPYAKKRDRAIEKLAEEKGISFLTFKDQVIFEPGEILNGSGEFYKVFTPFSRVWLSKFEETNIEALSYFHWKNLYQTKPEPLISLKEMGFERSSISIPSSNPNEEIIKYYDKTRNFPAENGTSRLGIHLRFGTISIRQLALKAASLNETYLNELIWREFYMMILDYNPQVVDKAFKPAYDQIPWRNNEEEFKAWCEGKTGYPIVDAGMRELNQTGYMHNRVRMIVASFLTKHLLIDWRWGEAYFAKKLLDFDLAANNGGWQWAAGTGTDAQPYFRVFNPSSQTEKFDKDLKYIKKWIPEFGTEKYPKPIVDHKFARQRALDTYKKALDR</sequence>
<organism evidence="9 10">
    <name type="scientific">Algoriphagus machipongonensis</name>
    <dbReference type="NCBI Taxonomy" id="388413"/>
    <lineage>
        <taxon>Bacteria</taxon>
        <taxon>Pseudomonadati</taxon>
        <taxon>Bacteroidota</taxon>
        <taxon>Cytophagia</taxon>
        <taxon>Cytophagales</taxon>
        <taxon>Cyclobacteriaceae</taxon>
        <taxon>Algoriphagus</taxon>
    </lineage>
</organism>
<evidence type="ECO:0000256" key="5">
    <source>
        <dbReference type="PIRSR" id="PIRSR602081-1"/>
    </source>
</evidence>
<protein>
    <submittedName>
        <fullName evidence="9">Deoxyribodipyrimidine photolyase</fullName>
    </submittedName>
</protein>
<feature type="binding site" evidence="5">
    <location>
        <position position="213"/>
    </location>
    <ligand>
        <name>FAD</name>
        <dbReference type="ChEBI" id="CHEBI:57692"/>
    </ligand>
</feature>
<comment type="caution">
    <text evidence="9">The sequence shown here is derived from an EMBL/GenBank/DDBJ whole genome shotgun (WGS) entry which is preliminary data.</text>
</comment>
<dbReference type="SUPFAM" id="SSF48173">
    <property type="entry name" value="Cryptochrome/photolyase FAD-binding domain"/>
    <property type="match status" value="1"/>
</dbReference>
<dbReference type="Pfam" id="PF03441">
    <property type="entry name" value="FAD_binding_7"/>
    <property type="match status" value="1"/>
</dbReference>
<dbReference type="Proteomes" id="UP000003919">
    <property type="component" value="Chromosome"/>
</dbReference>
<comment type="cofactor">
    <cofactor evidence="5">
        <name>FAD</name>
        <dbReference type="ChEBI" id="CHEBI:57692"/>
    </cofactor>
    <text evidence="5">Binds 1 FAD per subunit.</text>
</comment>
<dbReference type="GO" id="GO:0006950">
    <property type="term" value="P:response to stress"/>
    <property type="evidence" value="ECO:0007669"/>
    <property type="project" value="UniProtKB-ARBA"/>
</dbReference>
<evidence type="ECO:0000259" key="8">
    <source>
        <dbReference type="PROSITE" id="PS51645"/>
    </source>
</evidence>
<keyword evidence="4 7" id="KW-0157">Chromophore</keyword>
<dbReference type="Pfam" id="PF00875">
    <property type="entry name" value="DNA_photolyase"/>
    <property type="match status" value="1"/>
</dbReference>